<keyword evidence="3 6" id="KW-0812">Transmembrane</keyword>
<feature type="transmembrane region" description="Helical" evidence="6">
    <location>
        <begin position="42"/>
        <end position="60"/>
    </location>
</feature>
<protein>
    <recommendedName>
        <fullName evidence="8">Permease</fullName>
    </recommendedName>
</protein>
<keyword evidence="4 6" id="KW-1133">Transmembrane helix</keyword>
<organism evidence="7">
    <name type="scientific">uncultured bacterium</name>
    <name type="common">gcode 4</name>
    <dbReference type="NCBI Taxonomy" id="1234023"/>
    <lineage>
        <taxon>Bacteria</taxon>
        <taxon>environmental samples</taxon>
    </lineage>
</organism>
<evidence type="ECO:0000256" key="6">
    <source>
        <dbReference type="SAM" id="Phobius"/>
    </source>
</evidence>
<keyword evidence="5 6" id="KW-0472">Membrane</keyword>
<comment type="similarity">
    <text evidence="2">Belongs to the autoinducer-2 exporter (AI-2E) (TC 2.A.86) family.</text>
</comment>
<evidence type="ECO:0000256" key="3">
    <source>
        <dbReference type="ARBA" id="ARBA00022692"/>
    </source>
</evidence>
<feature type="transmembrane region" description="Helical" evidence="6">
    <location>
        <begin position="314"/>
        <end position="335"/>
    </location>
</feature>
<dbReference type="GO" id="GO:0016020">
    <property type="term" value="C:membrane"/>
    <property type="evidence" value="ECO:0007669"/>
    <property type="project" value="UniProtKB-SubCell"/>
</dbReference>
<feature type="transmembrane region" description="Helical" evidence="6">
    <location>
        <begin position="233"/>
        <end position="255"/>
    </location>
</feature>
<evidence type="ECO:0000313" key="7">
    <source>
        <dbReference type="EMBL" id="EKE27512.1"/>
    </source>
</evidence>
<reference evidence="7" key="1">
    <citation type="journal article" date="2012" name="Science">
        <title>Fermentation, hydrogen, and sulfur metabolism in multiple uncultivated bacterial phyla.</title>
        <authorList>
            <person name="Wrighton K.C."/>
            <person name="Thomas B.C."/>
            <person name="Sharon I."/>
            <person name="Miller C.S."/>
            <person name="Castelle C.J."/>
            <person name="VerBerkmoes N.C."/>
            <person name="Wilkins M.J."/>
            <person name="Hettich R.L."/>
            <person name="Lipton M.S."/>
            <person name="Williams K.H."/>
            <person name="Long P.E."/>
            <person name="Banfield J.F."/>
        </authorList>
    </citation>
    <scope>NUCLEOTIDE SEQUENCE [LARGE SCALE GENOMIC DNA]</scope>
</reference>
<gene>
    <name evidence="7" type="ORF">ACD_3C00196G0005</name>
</gene>
<name>K2G038_9BACT</name>
<evidence type="ECO:0000256" key="1">
    <source>
        <dbReference type="ARBA" id="ARBA00004141"/>
    </source>
</evidence>
<dbReference type="EMBL" id="AMFJ01000470">
    <property type="protein sequence ID" value="EKE27512.1"/>
    <property type="molecule type" value="Genomic_DNA"/>
</dbReference>
<feature type="transmembrane region" description="Helical" evidence="6">
    <location>
        <begin position="341"/>
        <end position="361"/>
    </location>
</feature>
<comment type="caution">
    <text evidence="7">The sequence shown here is derived from an EMBL/GenBank/DDBJ whole genome shotgun (WGS) entry which is preliminary data.</text>
</comment>
<dbReference type="AlphaFoldDB" id="K2G038"/>
<feature type="transmembrane region" description="Helical" evidence="6">
    <location>
        <begin position="72"/>
        <end position="94"/>
    </location>
</feature>
<feature type="transmembrane region" description="Helical" evidence="6">
    <location>
        <begin position="20"/>
        <end position="36"/>
    </location>
</feature>
<evidence type="ECO:0000256" key="4">
    <source>
        <dbReference type="ARBA" id="ARBA00022989"/>
    </source>
</evidence>
<dbReference type="Pfam" id="PF01594">
    <property type="entry name" value="AI-2E_transport"/>
    <property type="match status" value="1"/>
</dbReference>
<feature type="transmembrane region" description="Helical" evidence="6">
    <location>
        <begin position="167"/>
        <end position="193"/>
    </location>
</feature>
<dbReference type="InterPro" id="IPR002549">
    <property type="entry name" value="AI-2E-like"/>
</dbReference>
<feature type="transmembrane region" description="Helical" evidence="6">
    <location>
        <begin position="275"/>
        <end position="307"/>
    </location>
</feature>
<proteinExistence type="inferred from homology"/>
<evidence type="ECO:0008006" key="8">
    <source>
        <dbReference type="Google" id="ProtNLM"/>
    </source>
</evidence>
<accession>K2G038</accession>
<evidence type="ECO:0000256" key="2">
    <source>
        <dbReference type="ARBA" id="ARBA00009773"/>
    </source>
</evidence>
<comment type="subcellular location">
    <subcellularLocation>
        <location evidence="1">Membrane</location>
        <topology evidence="1">Multi-pass membrane protein</topology>
    </subcellularLocation>
</comment>
<evidence type="ECO:0000256" key="5">
    <source>
        <dbReference type="ARBA" id="ARBA00023136"/>
    </source>
</evidence>
<sequence length="379" mass="45252">MLFKKIWFMTQEDSAFLRKLIILTAFSIILFFVYSVSEVLKILFFALFLNVLFSPFLNLMNRIKIRDWAWIIIIYLLVILFLIVVFFAIIPIFIKQLNFLFIQIWDSVNNLKSAFEAEWLEWLWIPTYLQWPLESIDFSTILNSIKDNAKDISVYVSDNLKNFLSSWAWVIFSFTAAILQFLLVFIFAFFIALERREVRNFFYRILPEKASKYILSREKTIINTLSNWFRWQVILGISMFFATLIWLLVIRLFWIRINEFFSLALISWMMEFIPYIWPFIAFLPALALSTAFWLKWVVIITILYLVLQQTENNLLVPYIMSRTLSLSPFAVLLWMVTWASLLWVIWIILAIPVVSVIQILLDDYFKNKKAVKWINSPEA</sequence>